<dbReference type="PROSITE" id="PS01125">
    <property type="entry name" value="ROK"/>
    <property type="match status" value="1"/>
</dbReference>
<comment type="similarity">
    <text evidence="1">Belongs to the ROK (NagC/XylR) family.</text>
</comment>
<dbReference type="InterPro" id="IPR043129">
    <property type="entry name" value="ATPase_NBD"/>
</dbReference>
<dbReference type="RefSeq" id="WP_169699162.1">
    <property type="nucleotide sequence ID" value="NZ_LS974202.1"/>
</dbReference>
<reference evidence="2 3" key="1">
    <citation type="submission" date="2017-01" db="EMBL/GenBank/DDBJ databases">
        <authorList>
            <person name="Erauso G."/>
        </authorList>
    </citation>
    <scope>NUCLEOTIDE SEQUENCE [LARGE SCALE GENOMIC DNA]</scope>
    <source>
        <strain evidence="2">MESINF1</strain>
    </source>
</reference>
<dbReference type="KEGG" id="minf:MESINF_1504"/>
<dbReference type="InterPro" id="IPR000600">
    <property type="entry name" value="ROK"/>
</dbReference>
<gene>
    <name evidence="2" type="ORF">MESINF_1504</name>
</gene>
<name>A0A7Z7PNG6_9BACT</name>
<evidence type="ECO:0000313" key="2">
    <source>
        <dbReference type="EMBL" id="SSC12948.1"/>
    </source>
</evidence>
<dbReference type="SUPFAM" id="SSF53067">
    <property type="entry name" value="Actin-like ATPase domain"/>
    <property type="match status" value="1"/>
</dbReference>
<dbReference type="Pfam" id="PF00480">
    <property type="entry name" value="ROK"/>
    <property type="match status" value="1"/>
</dbReference>
<dbReference type="PANTHER" id="PTHR18964:SF149">
    <property type="entry name" value="BIFUNCTIONAL UDP-N-ACETYLGLUCOSAMINE 2-EPIMERASE_N-ACETYLMANNOSAMINE KINASE"/>
    <property type="match status" value="1"/>
</dbReference>
<sequence length="313" mass="33586">MRALGIDIGGTMIKTAIVDENGVISEKKLYPTQRKLREQLVQIVKEELAVSNPEAIGIGTAGRVDPLTGEVNLATDNLTGWTGVPLKSFIQEETGVVTAVLNDANAAALGEWFSNHRRTETLVMLTVGTGLGGGVVINGVPLLGKRGEAAEFGHVVLHPGGRRCNCGKAGCAEQYVSMRLIHRLVTEVTGRELDRVTLVEQYMSGDPIVEKAVDTVAGDLAIVIDSIFLSFDPETVVIGGGICELGDRFLLSLREKLVAPSQLSLYSPENVVLSLSRNDSGIIGAAIFAMKSASRKQLRPTRRGRKRDYPAPE</sequence>
<dbReference type="EMBL" id="LS974202">
    <property type="protein sequence ID" value="SSC12948.1"/>
    <property type="molecule type" value="Genomic_DNA"/>
</dbReference>
<evidence type="ECO:0000313" key="3">
    <source>
        <dbReference type="Proteomes" id="UP000250796"/>
    </source>
</evidence>
<dbReference type="PANTHER" id="PTHR18964">
    <property type="entry name" value="ROK (REPRESSOR, ORF, KINASE) FAMILY"/>
    <property type="match status" value="1"/>
</dbReference>
<dbReference type="InterPro" id="IPR049874">
    <property type="entry name" value="ROK_cs"/>
</dbReference>
<dbReference type="AlphaFoldDB" id="A0A7Z7PNG6"/>
<organism evidence="2 3">
    <name type="scientific">Mesotoga infera</name>
    <dbReference type="NCBI Taxonomy" id="1236046"/>
    <lineage>
        <taxon>Bacteria</taxon>
        <taxon>Thermotogati</taxon>
        <taxon>Thermotogota</taxon>
        <taxon>Thermotogae</taxon>
        <taxon>Kosmotogales</taxon>
        <taxon>Kosmotogaceae</taxon>
        <taxon>Mesotoga</taxon>
    </lineage>
</organism>
<evidence type="ECO:0000256" key="1">
    <source>
        <dbReference type="ARBA" id="ARBA00006479"/>
    </source>
</evidence>
<dbReference type="Proteomes" id="UP000250796">
    <property type="component" value="Chromosome MESINF"/>
</dbReference>
<accession>A0A7Z7PNG6</accession>
<protein>
    <submittedName>
        <fullName evidence="2">ROK family protein</fullName>
    </submittedName>
</protein>
<proteinExistence type="inferred from homology"/>
<dbReference type="Gene3D" id="3.30.420.40">
    <property type="match status" value="2"/>
</dbReference>
<keyword evidence="3" id="KW-1185">Reference proteome</keyword>